<evidence type="ECO:0000256" key="5">
    <source>
        <dbReference type="ARBA" id="ARBA00047754"/>
    </source>
</evidence>
<comment type="caution">
    <text evidence="7">The sequence shown here is derived from an EMBL/GenBank/DDBJ whole genome shotgun (WGS) entry which is preliminary data.</text>
</comment>
<comment type="similarity">
    <text evidence="1">Belongs to the ribonucleoside diphosphate reductase class-2 family.</text>
</comment>
<accession>A0A0F8YR69</accession>
<evidence type="ECO:0000256" key="1">
    <source>
        <dbReference type="ARBA" id="ARBA00007405"/>
    </source>
</evidence>
<keyword evidence="4" id="KW-0547">Nucleotide-binding</keyword>
<dbReference type="GO" id="GO:0071897">
    <property type="term" value="P:DNA biosynthetic process"/>
    <property type="evidence" value="ECO:0007669"/>
    <property type="project" value="UniProtKB-KW"/>
</dbReference>
<dbReference type="GO" id="GO:0000166">
    <property type="term" value="F:nucleotide binding"/>
    <property type="evidence" value="ECO:0007669"/>
    <property type="project" value="UniProtKB-KW"/>
</dbReference>
<organism evidence="7">
    <name type="scientific">marine sediment metagenome</name>
    <dbReference type="NCBI Taxonomy" id="412755"/>
    <lineage>
        <taxon>unclassified sequences</taxon>
        <taxon>metagenomes</taxon>
        <taxon>ecological metagenomes</taxon>
    </lineage>
</organism>
<comment type="catalytic activity">
    <reaction evidence="5">
        <text>a 2'-deoxyribonucleoside 5'-diphosphate + [thioredoxin]-disulfide + H2O = a ribonucleoside 5'-diphosphate + [thioredoxin]-dithiol</text>
        <dbReference type="Rhea" id="RHEA:23252"/>
        <dbReference type="Rhea" id="RHEA-COMP:10698"/>
        <dbReference type="Rhea" id="RHEA-COMP:10700"/>
        <dbReference type="ChEBI" id="CHEBI:15377"/>
        <dbReference type="ChEBI" id="CHEBI:29950"/>
        <dbReference type="ChEBI" id="CHEBI:50058"/>
        <dbReference type="ChEBI" id="CHEBI:57930"/>
        <dbReference type="ChEBI" id="CHEBI:73316"/>
        <dbReference type="EC" id="1.17.4.1"/>
    </reaction>
</comment>
<evidence type="ECO:0000313" key="7">
    <source>
        <dbReference type="EMBL" id="KKK50516.1"/>
    </source>
</evidence>
<name>A0A0F8YR69_9ZZZZ</name>
<dbReference type="Pfam" id="PF12637">
    <property type="entry name" value="TSCPD"/>
    <property type="match status" value="1"/>
</dbReference>
<dbReference type="GO" id="GO:0004748">
    <property type="term" value="F:ribonucleoside-diphosphate reductase activity, thioredoxin disulfide as acceptor"/>
    <property type="evidence" value="ECO:0007669"/>
    <property type="project" value="UniProtKB-EC"/>
</dbReference>
<reference evidence="7" key="1">
    <citation type="journal article" date="2015" name="Nature">
        <title>Complex archaea that bridge the gap between prokaryotes and eukaryotes.</title>
        <authorList>
            <person name="Spang A."/>
            <person name="Saw J.H."/>
            <person name="Jorgensen S.L."/>
            <person name="Zaremba-Niedzwiedzka K."/>
            <person name="Martijn J."/>
            <person name="Lind A.E."/>
            <person name="van Eijk R."/>
            <person name="Schleper C."/>
            <person name="Guy L."/>
            <person name="Ettema T.J."/>
        </authorList>
    </citation>
    <scope>NUCLEOTIDE SEQUENCE</scope>
</reference>
<evidence type="ECO:0000259" key="6">
    <source>
        <dbReference type="Pfam" id="PF12637"/>
    </source>
</evidence>
<proteinExistence type="inferred from homology"/>
<keyword evidence="3" id="KW-0237">DNA synthesis</keyword>
<gene>
    <name evidence="7" type="ORF">LCGC14_3124230</name>
</gene>
<dbReference type="EMBL" id="LAZR01067983">
    <property type="protein sequence ID" value="KKK50516.1"/>
    <property type="molecule type" value="Genomic_DNA"/>
</dbReference>
<sequence length="121" mass="13687">MTPKRYRLPTTRQSLTHKVTITDELGGEHEIYLMVGLYDNGKPGELFVKTGKWGGTLNGLLDTIGIQTSLLLQYRVSLKRIASKMRGMAFEPSGRTDNPDIPECSSVVDYIFRWMESKFGE</sequence>
<evidence type="ECO:0000256" key="2">
    <source>
        <dbReference type="ARBA" id="ARBA00012274"/>
    </source>
</evidence>
<dbReference type="EC" id="1.17.4.1" evidence="2"/>
<evidence type="ECO:0000256" key="3">
    <source>
        <dbReference type="ARBA" id="ARBA00022634"/>
    </source>
</evidence>
<dbReference type="InterPro" id="IPR024434">
    <property type="entry name" value="TSCPD_dom"/>
</dbReference>
<protein>
    <recommendedName>
        <fullName evidence="2">ribonucleoside-diphosphate reductase</fullName>
        <ecNumber evidence="2">1.17.4.1</ecNumber>
    </recommendedName>
</protein>
<evidence type="ECO:0000256" key="4">
    <source>
        <dbReference type="ARBA" id="ARBA00022741"/>
    </source>
</evidence>
<dbReference type="AlphaFoldDB" id="A0A0F8YR69"/>
<feature type="domain" description="TSCPD" evidence="6">
    <location>
        <begin position="5"/>
        <end position="117"/>
    </location>
</feature>